<protein>
    <submittedName>
        <fullName evidence="5">CRISPR-associated endonuclease/helicase Cas3</fullName>
    </submittedName>
</protein>
<evidence type="ECO:0000313" key="6">
    <source>
        <dbReference type="Proteomes" id="UP000198923"/>
    </source>
</evidence>
<dbReference type="RefSeq" id="WP_176955413.1">
    <property type="nucleotide sequence ID" value="NZ_FNCN01000010.1"/>
</dbReference>
<dbReference type="InterPro" id="IPR038257">
    <property type="entry name" value="CRISPR-assoc_Cas3_HD_sf"/>
</dbReference>
<reference evidence="5 6" key="1">
    <citation type="submission" date="2016-10" db="EMBL/GenBank/DDBJ databases">
        <authorList>
            <person name="de Groot N.N."/>
        </authorList>
    </citation>
    <scope>NUCLEOTIDE SEQUENCE [LARGE SCALE GENOMIC DNA]</scope>
    <source>
        <strain evidence="5 6">CPCC 201354</strain>
    </source>
</reference>
<keyword evidence="5" id="KW-0547">Nucleotide-binding</keyword>
<dbReference type="CDD" id="cd09641">
    <property type="entry name" value="Cas3''_I"/>
    <property type="match status" value="1"/>
</dbReference>
<dbReference type="Proteomes" id="UP000198923">
    <property type="component" value="Unassembled WGS sequence"/>
</dbReference>
<dbReference type="InterPro" id="IPR006483">
    <property type="entry name" value="CRISPR-assoc_Cas3_HD"/>
</dbReference>
<dbReference type="STRING" id="504805.SAMN05421505_110134"/>
<dbReference type="GO" id="GO:0004519">
    <property type="term" value="F:endonuclease activity"/>
    <property type="evidence" value="ECO:0007669"/>
    <property type="project" value="UniProtKB-KW"/>
</dbReference>
<keyword evidence="3" id="KW-0051">Antiviral defense</keyword>
<dbReference type="InterPro" id="IPR041372">
    <property type="entry name" value="Cas3_C"/>
</dbReference>
<dbReference type="Gene3D" id="1.10.3210.30">
    <property type="match status" value="1"/>
</dbReference>
<evidence type="ECO:0000313" key="5">
    <source>
        <dbReference type="EMBL" id="SDH02089.1"/>
    </source>
</evidence>
<evidence type="ECO:0000256" key="2">
    <source>
        <dbReference type="ARBA" id="ARBA00022801"/>
    </source>
</evidence>
<evidence type="ECO:0000256" key="1">
    <source>
        <dbReference type="ARBA" id="ARBA00022723"/>
    </source>
</evidence>
<dbReference type="AlphaFoldDB" id="A0A1G7Z0J8"/>
<dbReference type="GO" id="GO:0051607">
    <property type="term" value="P:defense response to virus"/>
    <property type="evidence" value="ECO:0007669"/>
    <property type="project" value="UniProtKB-KW"/>
</dbReference>
<dbReference type="NCBIfam" id="TIGR01596">
    <property type="entry name" value="cas3_HD"/>
    <property type="match status" value="1"/>
</dbReference>
<accession>A0A1G7Z0J8</accession>
<dbReference type="Pfam" id="PF18019">
    <property type="entry name" value="Cas3_HD"/>
    <property type="match status" value="1"/>
</dbReference>
<proteinExistence type="predicted"/>
<dbReference type="GO" id="GO:0016787">
    <property type="term" value="F:hydrolase activity"/>
    <property type="evidence" value="ECO:0007669"/>
    <property type="project" value="UniProtKB-KW"/>
</dbReference>
<evidence type="ECO:0000256" key="3">
    <source>
        <dbReference type="ARBA" id="ARBA00023118"/>
    </source>
</evidence>
<keyword evidence="5" id="KW-0347">Helicase</keyword>
<sequence length="427" mass="47295">MPDDERPGRSFSKGLSIAARTVWAKHDRRTDGWLPLWRHMADSGAVAALLWDGWLPLQIRRLVAESLPNGNGDARRLATWLAMAHDIGKATPAFACQVEVLADQMRLAGLDMPHQRQMPDRKLAPHGLAGQVLLQEWLVDRYGWSRSAALQFAVVAGSHHGIPPTHSNIQALNVHPDLLRTHGCESVWKNVQHEILDRAAVESGVEDRLADWAKVKLPQPVQVLLTGLVIVADWIASNADLFPYFPEAGGTADGERIKAAWSALDLPELWQGIDPTEEPADLFAARFDFPPGSCVRPVQERAVRLARSMPAPGPVQRRADGLPATVPWLAEGHGGVELPTDVAPEQKVARIIGSCGLRLSHHFSIPATLDRAIEELEEEYLPAWQTKECYWLAGELILTLDENCRRRLAGYELRYSSADGLEVTRHE</sequence>
<dbReference type="EMBL" id="FNCN01000010">
    <property type="protein sequence ID" value="SDH02089.1"/>
    <property type="molecule type" value="Genomic_DNA"/>
</dbReference>
<keyword evidence="5" id="KW-0255">Endonuclease</keyword>
<dbReference type="Pfam" id="PF18395">
    <property type="entry name" value="Cas3_C"/>
    <property type="match status" value="1"/>
</dbReference>
<evidence type="ECO:0000259" key="4">
    <source>
        <dbReference type="PROSITE" id="PS51643"/>
    </source>
</evidence>
<name>A0A1G7Z0J8_9ACTN</name>
<feature type="domain" description="HD Cas3-type" evidence="4">
    <location>
        <begin position="29"/>
        <end position="235"/>
    </location>
</feature>
<gene>
    <name evidence="5" type="ORF">SAMN05421505_110134</name>
</gene>
<dbReference type="PROSITE" id="PS51643">
    <property type="entry name" value="HD_CAS3"/>
    <property type="match status" value="1"/>
</dbReference>
<organism evidence="5 6">
    <name type="scientific">Sinosporangium album</name>
    <dbReference type="NCBI Taxonomy" id="504805"/>
    <lineage>
        <taxon>Bacteria</taxon>
        <taxon>Bacillati</taxon>
        <taxon>Actinomycetota</taxon>
        <taxon>Actinomycetes</taxon>
        <taxon>Streptosporangiales</taxon>
        <taxon>Streptosporangiaceae</taxon>
        <taxon>Sinosporangium</taxon>
    </lineage>
</organism>
<keyword evidence="2" id="KW-0378">Hydrolase</keyword>
<keyword evidence="1" id="KW-0479">Metal-binding</keyword>
<keyword evidence="5" id="KW-0067">ATP-binding</keyword>
<keyword evidence="6" id="KW-1185">Reference proteome</keyword>
<dbReference type="GO" id="GO:0004386">
    <property type="term" value="F:helicase activity"/>
    <property type="evidence" value="ECO:0007669"/>
    <property type="project" value="UniProtKB-KW"/>
</dbReference>
<dbReference type="GO" id="GO:0046872">
    <property type="term" value="F:metal ion binding"/>
    <property type="evidence" value="ECO:0007669"/>
    <property type="project" value="UniProtKB-KW"/>
</dbReference>
<keyword evidence="5" id="KW-0540">Nuclease</keyword>